<dbReference type="InterPro" id="IPR029044">
    <property type="entry name" value="Nucleotide-diphossugar_trans"/>
</dbReference>
<protein>
    <submittedName>
        <fullName evidence="2 3">Glycosyltransferase</fullName>
    </submittedName>
</protein>
<reference evidence="5" key="2">
    <citation type="submission" date="2020-05" db="EMBL/GenBank/DDBJ databases">
        <title>Classification of alakaliphilic streptomycetes isolated from an alkaline soil next to Lonar Crater, India and a proposal for the recognition of Streptomyces alkaliterrae sp. nov.</title>
        <authorList>
            <person name="Golinska P."/>
        </authorList>
    </citation>
    <scope>NUCLEOTIDE SEQUENCE [LARGE SCALE GENOMIC DNA]</scope>
    <source>
        <strain evidence="5">OF3</strain>
    </source>
</reference>
<proteinExistence type="predicted"/>
<keyword evidence="4" id="KW-1185">Reference proteome</keyword>
<sequence>MSPKLSVVVPFYNVRPYAADTLRSLAANADPSIEFLLVDDCSTDGTSDVLERAQRELPNSRLLRHTSNQGISQARNTGIDAAEGAHVTFLDGDDWYARDYLPELVRVVERLRCDFVRVDHVQVNGVERTVRRAPVPLRDTVLRPRDLIAPAHLSTLVDYPNAWSVVCRRELFDDGRTRFDTALRTCEDRTWTWLLHLATESCAAVGLTGVFYRRGVTDSLTQIRSERQLDFLPAHDRVLTALQDDPERDRFLPKLVRTYCAMIAYHMQTVREYSPADGKRLRRMCASALHRMPRDVLDQTLDTMDDERSRTLRRLRARKAA</sequence>
<dbReference type="CDD" id="cd00761">
    <property type="entry name" value="Glyco_tranf_GTA_type"/>
    <property type="match status" value="1"/>
</dbReference>
<evidence type="ECO:0000313" key="5">
    <source>
        <dbReference type="Proteomes" id="UP000525686"/>
    </source>
</evidence>
<reference evidence="2" key="3">
    <citation type="journal article" name="Syst. Appl. Microbiol.">
        <title>Streptomyces alkaliterrae sp. nov., isolated from an alkaline soil, and emended descriptions of Streptomyces alkaliphilus, Streptomyces calidiresistens and Streptomyces durbertensis.</title>
        <authorList>
            <person name="Swiecimska M."/>
            <person name="Golinska P."/>
            <person name="Nouioui I."/>
            <person name="Wypij M."/>
            <person name="Rai M."/>
            <person name="Sangal V."/>
            <person name="Goodfellow M."/>
        </authorList>
    </citation>
    <scope>NUCLEOTIDE SEQUENCE</scope>
    <source>
        <strain evidence="2">OF3</strain>
    </source>
</reference>
<keyword evidence="3" id="KW-0808">Transferase</keyword>
<dbReference type="InterPro" id="IPR001173">
    <property type="entry name" value="Glyco_trans_2-like"/>
</dbReference>
<dbReference type="GO" id="GO:0016758">
    <property type="term" value="F:hexosyltransferase activity"/>
    <property type="evidence" value="ECO:0007669"/>
    <property type="project" value="UniProtKB-ARBA"/>
</dbReference>
<dbReference type="Pfam" id="PF00535">
    <property type="entry name" value="Glycos_transf_2"/>
    <property type="match status" value="1"/>
</dbReference>
<dbReference type="Proteomes" id="UP000320857">
    <property type="component" value="Unassembled WGS sequence"/>
</dbReference>
<dbReference type="RefSeq" id="WP_143649220.1">
    <property type="nucleotide sequence ID" value="NZ_JABJWZ010000199.1"/>
</dbReference>
<dbReference type="Gene3D" id="3.90.550.10">
    <property type="entry name" value="Spore Coat Polysaccharide Biosynthesis Protein SpsA, Chain A"/>
    <property type="match status" value="1"/>
</dbReference>
<evidence type="ECO:0000313" key="2">
    <source>
        <dbReference type="EMBL" id="MBB1255401.1"/>
    </source>
</evidence>
<dbReference type="Proteomes" id="UP000525686">
    <property type="component" value="Unassembled WGS sequence"/>
</dbReference>
<evidence type="ECO:0000313" key="3">
    <source>
        <dbReference type="EMBL" id="MQS03648.1"/>
    </source>
</evidence>
<evidence type="ECO:0000259" key="1">
    <source>
        <dbReference type="Pfam" id="PF00535"/>
    </source>
</evidence>
<gene>
    <name evidence="3" type="ORF">FNX44_017565</name>
    <name evidence="2" type="ORF">H3146_18860</name>
</gene>
<reference evidence="3 4" key="1">
    <citation type="submission" date="2019-10" db="EMBL/GenBank/DDBJ databases">
        <title>Streptomyces sp. nov., a novel actinobacterium isolated from alkaline environment.</title>
        <authorList>
            <person name="Golinska P."/>
        </authorList>
    </citation>
    <scope>NUCLEOTIDE SEQUENCE [LARGE SCALE GENOMIC DNA]</scope>
    <source>
        <strain evidence="3 4">OF1</strain>
    </source>
</reference>
<feature type="domain" description="Glycosyltransferase 2-like" evidence="1">
    <location>
        <begin position="6"/>
        <end position="135"/>
    </location>
</feature>
<dbReference type="PANTHER" id="PTHR22916">
    <property type="entry name" value="GLYCOSYLTRANSFERASE"/>
    <property type="match status" value="1"/>
</dbReference>
<accession>A0A5P0YTQ0</accession>
<dbReference type="SUPFAM" id="SSF53448">
    <property type="entry name" value="Nucleotide-diphospho-sugar transferases"/>
    <property type="match status" value="1"/>
</dbReference>
<dbReference type="OrthoDB" id="3226099at2"/>
<comment type="caution">
    <text evidence="3">The sequence shown here is derived from an EMBL/GenBank/DDBJ whole genome shotgun (WGS) entry which is preliminary data.</text>
</comment>
<dbReference type="EMBL" id="VJYK02000189">
    <property type="protein sequence ID" value="MQS03648.1"/>
    <property type="molecule type" value="Genomic_DNA"/>
</dbReference>
<name>A0A5P0YTQ0_9ACTN</name>
<dbReference type="PANTHER" id="PTHR22916:SF3">
    <property type="entry name" value="UDP-GLCNAC:BETAGAL BETA-1,3-N-ACETYLGLUCOSAMINYLTRANSFERASE-LIKE PROTEIN 1"/>
    <property type="match status" value="1"/>
</dbReference>
<organism evidence="3 4">
    <name type="scientific">Streptomyces alkaliterrae</name>
    <dbReference type="NCBI Taxonomy" id="2213162"/>
    <lineage>
        <taxon>Bacteria</taxon>
        <taxon>Bacillati</taxon>
        <taxon>Actinomycetota</taxon>
        <taxon>Actinomycetes</taxon>
        <taxon>Kitasatosporales</taxon>
        <taxon>Streptomycetaceae</taxon>
        <taxon>Streptomyces</taxon>
    </lineage>
</organism>
<dbReference type="AlphaFoldDB" id="A0A5P0YTQ0"/>
<evidence type="ECO:0000313" key="4">
    <source>
        <dbReference type="Proteomes" id="UP000320857"/>
    </source>
</evidence>
<dbReference type="EMBL" id="JABJWZ010000199">
    <property type="protein sequence ID" value="MBB1255401.1"/>
    <property type="molecule type" value="Genomic_DNA"/>
</dbReference>